<protein>
    <submittedName>
        <fullName evidence="1">Uncharacterized protein</fullName>
    </submittedName>
</protein>
<gene>
    <name evidence="1" type="ORF">HNY73_004662</name>
</gene>
<evidence type="ECO:0000313" key="1">
    <source>
        <dbReference type="EMBL" id="KAF8793140.1"/>
    </source>
</evidence>
<dbReference type="EMBL" id="JABXBU010000003">
    <property type="protein sequence ID" value="KAF8793140.1"/>
    <property type="molecule type" value="Genomic_DNA"/>
</dbReference>
<dbReference type="AlphaFoldDB" id="A0A8T0FUC3"/>
<reference evidence="1" key="1">
    <citation type="journal article" date="2020" name="bioRxiv">
        <title>Chromosome-level reference genome of the European wasp spider Argiope bruennichi: a resource for studies on range expansion and evolutionary adaptation.</title>
        <authorList>
            <person name="Sheffer M.M."/>
            <person name="Hoppe A."/>
            <person name="Krehenwinkel H."/>
            <person name="Uhl G."/>
            <person name="Kuss A.W."/>
            <person name="Jensen L."/>
            <person name="Jensen C."/>
            <person name="Gillespie R.G."/>
            <person name="Hoff K.J."/>
            <person name="Prost S."/>
        </authorList>
    </citation>
    <scope>NUCLEOTIDE SEQUENCE</scope>
</reference>
<reference evidence="1" key="2">
    <citation type="submission" date="2020-06" db="EMBL/GenBank/DDBJ databases">
        <authorList>
            <person name="Sheffer M."/>
        </authorList>
    </citation>
    <scope>NUCLEOTIDE SEQUENCE</scope>
</reference>
<dbReference type="Proteomes" id="UP000807504">
    <property type="component" value="Unassembled WGS sequence"/>
</dbReference>
<accession>A0A8T0FUC3</accession>
<keyword evidence="2" id="KW-1185">Reference proteome</keyword>
<organism evidence="1 2">
    <name type="scientific">Argiope bruennichi</name>
    <name type="common">Wasp spider</name>
    <name type="synonym">Aranea bruennichi</name>
    <dbReference type="NCBI Taxonomy" id="94029"/>
    <lineage>
        <taxon>Eukaryota</taxon>
        <taxon>Metazoa</taxon>
        <taxon>Ecdysozoa</taxon>
        <taxon>Arthropoda</taxon>
        <taxon>Chelicerata</taxon>
        <taxon>Arachnida</taxon>
        <taxon>Araneae</taxon>
        <taxon>Araneomorphae</taxon>
        <taxon>Entelegynae</taxon>
        <taxon>Araneoidea</taxon>
        <taxon>Araneidae</taxon>
        <taxon>Argiope</taxon>
    </lineage>
</organism>
<sequence length="338" mass="40431">MMHMILDAKDWIDMMHMILGAKDWIYMMHMILGAKDWIDMMHMILGAKDWIDMMHMILGAKDWIDMMHMVLGAKDWIDMMHMILDAKDWIDMMHMVLDAKDWIDMMHMVLGAKDRIDMMHMVLDAKDWIDMMHMVLDAKDWIDMMHMILGAKDWIDMMHMVLGAKDWIDMMHMILDAKTIYQILCCNFFDEDYWQEMSDFEKCCYANKKKNYEFFLNLGLKPQKPHFMKKVKNRKYLNTFKERNSPKKKIEKSAKLTEKVSETVQVKKKSCVDFHLKQVSDNFCEKNQSCKVSFQNLVPRTKAYLKNLETLQVLLERKLEKLEGNESKENPLAQMIKL</sequence>
<name>A0A8T0FUC3_ARGBR</name>
<proteinExistence type="predicted"/>
<comment type="caution">
    <text evidence="1">The sequence shown here is derived from an EMBL/GenBank/DDBJ whole genome shotgun (WGS) entry which is preliminary data.</text>
</comment>
<evidence type="ECO:0000313" key="2">
    <source>
        <dbReference type="Proteomes" id="UP000807504"/>
    </source>
</evidence>